<gene>
    <name evidence="10" type="ORF">JCM17846_23380</name>
</gene>
<evidence type="ECO:0000256" key="9">
    <source>
        <dbReference type="SAM" id="Phobius"/>
    </source>
</evidence>
<dbReference type="PANTHER" id="PTHR38779">
    <property type="entry name" value="TYPE II SECRETION SYSTEM PROTEIN I-RELATED"/>
    <property type="match status" value="1"/>
</dbReference>
<dbReference type="GO" id="GO:0015628">
    <property type="term" value="P:protein secretion by the type II secretion system"/>
    <property type="evidence" value="ECO:0007669"/>
    <property type="project" value="InterPro"/>
</dbReference>
<evidence type="ECO:0008006" key="12">
    <source>
        <dbReference type="Google" id="ProtNLM"/>
    </source>
</evidence>
<evidence type="ECO:0000313" key="11">
    <source>
        <dbReference type="Proteomes" id="UP000324996"/>
    </source>
</evidence>
<evidence type="ECO:0000256" key="3">
    <source>
        <dbReference type="ARBA" id="ARBA00022475"/>
    </source>
</evidence>
<evidence type="ECO:0000256" key="8">
    <source>
        <dbReference type="ARBA" id="ARBA00023136"/>
    </source>
</evidence>
<keyword evidence="8 9" id="KW-0472">Membrane</keyword>
<dbReference type="AlphaFoldDB" id="A0A5A7NCF6"/>
<evidence type="ECO:0000256" key="4">
    <source>
        <dbReference type="ARBA" id="ARBA00022481"/>
    </source>
</evidence>
<reference evidence="10 11" key="1">
    <citation type="submission" date="2019-09" db="EMBL/GenBank/DDBJ databases">
        <title>NBRP : Genome information of microbial organism related human and environment.</title>
        <authorList>
            <person name="Hattori M."/>
            <person name="Oshima K."/>
            <person name="Inaba H."/>
            <person name="Suda W."/>
            <person name="Sakamoto M."/>
            <person name="Iino T."/>
            <person name="Kitahara M."/>
            <person name="Oshida Y."/>
            <person name="Iida T."/>
            <person name="Kudo T."/>
            <person name="Itoh T."/>
            <person name="Ohkuma M."/>
        </authorList>
    </citation>
    <scope>NUCLEOTIDE SEQUENCE [LARGE SCALE GENOMIC DNA]</scope>
    <source>
        <strain evidence="10 11">Q-1</strain>
    </source>
</reference>
<name>A0A5A7NCF6_9PROT</name>
<dbReference type="InterPro" id="IPR010052">
    <property type="entry name" value="T2SS_protein-GspI"/>
</dbReference>
<dbReference type="EMBL" id="BKCN01000012">
    <property type="protein sequence ID" value="GER04656.1"/>
    <property type="molecule type" value="Genomic_DNA"/>
</dbReference>
<comment type="caution">
    <text evidence="10">The sequence shown here is derived from an EMBL/GenBank/DDBJ whole genome shotgun (WGS) entry which is preliminary data.</text>
</comment>
<comment type="subcellular location">
    <subcellularLocation>
        <location evidence="1">Cell inner membrane</location>
        <topology evidence="1">Single-pass membrane protein</topology>
    </subcellularLocation>
</comment>
<keyword evidence="7 9" id="KW-1133">Transmembrane helix</keyword>
<keyword evidence="4" id="KW-0488">Methylation</keyword>
<keyword evidence="3" id="KW-1003">Cell membrane</keyword>
<keyword evidence="11" id="KW-1185">Reference proteome</keyword>
<dbReference type="GO" id="GO:0005886">
    <property type="term" value="C:plasma membrane"/>
    <property type="evidence" value="ECO:0007669"/>
    <property type="project" value="UniProtKB-SubCell"/>
</dbReference>
<evidence type="ECO:0000256" key="6">
    <source>
        <dbReference type="ARBA" id="ARBA00022692"/>
    </source>
</evidence>
<dbReference type="PROSITE" id="PS00409">
    <property type="entry name" value="PROKAR_NTER_METHYL"/>
    <property type="match status" value="1"/>
</dbReference>
<evidence type="ECO:0000256" key="2">
    <source>
        <dbReference type="ARBA" id="ARBA00008358"/>
    </source>
</evidence>
<organism evidence="10 11">
    <name type="scientific">Iodidimonas nitroreducens</name>
    <dbReference type="NCBI Taxonomy" id="1236968"/>
    <lineage>
        <taxon>Bacteria</taxon>
        <taxon>Pseudomonadati</taxon>
        <taxon>Pseudomonadota</taxon>
        <taxon>Alphaproteobacteria</taxon>
        <taxon>Iodidimonadales</taxon>
        <taxon>Iodidimonadaceae</taxon>
        <taxon>Iodidimonas</taxon>
    </lineage>
</organism>
<evidence type="ECO:0000313" key="10">
    <source>
        <dbReference type="EMBL" id="GER04656.1"/>
    </source>
</evidence>
<dbReference type="Pfam" id="PF07963">
    <property type="entry name" value="N_methyl"/>
    <property type="match status" value="1"/>
</dbReference>
<dbReference type="InterPro" id="IPR012902">
    <property type="entry name" value="N_methyl_site"/>
</dbReference>
<protein>
    <recommendedName>
        <fullName evidence="12">Type II secretion system protein GspI</fullName>
    </recommendedName>
</protein>
<sequence length="138" mass="15107">MQLFAARSRMHTSSKGFTLIEVLVAFTIASIMLVALLQGMGRGLRSIDRADDRQILVNAAQNQMARLGRQIELRPGIESGEGDGYRWRVSISDPPPDLASDQIAGGQLRLLMIEISVSDGSGAEFHLQTMRLVESEVP</sequence>
<keyword evidence="6 9" id="KW-0812">Transmembrane</keyword>
<evidence type="ECO:0000256" key="7">
    <source>
        <dbReference type="ARBA" id="ARBA00022989"/>
    </source>
</evidence>
<evidence type="ECO:0000256" key="5">
    <source>
        <dbReference type="ARBA" id="ARBA00022519"/>
    </source>
</evidence>
<accession>A0A5A7NCF6</accession>
<feature type="transmembrane region" description="Helical" evidence="9">
    <location>
        <begin position="16"/>
        <end position="37"/>
    </location>
</feature>
<dbReference type="PANTHER" id="PTHR38779:SF2">
    <property type="entry name" value="TYPE II SECRETION SYSTEM PROTEIN I-RELATED"/>
    <property type="match status" value="1"/>
</dbReference>
<dbReference type="GO" id="GO:0015627">
    <property type="term" value="C:type II protein secretion system complex"/>
    <property type="evidence" value="ECO:0007669"/>
    <property type="project" value="InterPro"/>
</dbReference>
<keyword evidence="5" id="KW-0997">Cell inner membrane</keyword>
<proteinExistence type="inferred from homology"/>
<comment type="similarity">
    <text evidence="2">Belongs to the GSP I family.</text>
</comment>
<dbReference type="Proteomes" id="UP000324996">
    <property type="component" value="Unassembled WGS sequence"/>
</dbReference>
<dbReference type="NCBIfam" id="TIGR02532">
    <property type="entry name" value="IV_pilin_GFxxxE"/>
    <property type="match status" value="1"/>
</dbReference>
<evidence type="ECO:0000256" key="1">
    <source>
        <dbReference type="ARBA" id="ARBA00004377"/>
    </source>
</evidence>